<organism evidence="2 3">
    <name type="scientific">Marisediminitalea aggregata</name>
    <dbReference type="NCBI Taxonomy" id="634436"/>
    <lineage>
        <taxon>Bacteria</taxon>
        <taxon>Pseudomonadati</taxon>
        <taxon>Pseudomonadota</taxon>
        <taxon>Gammaproteobacteria</taxon>
        <taxon>Alteromonadales</taxon>
        <taxon>Alteromonadaceae</taxon>
        <taxon>Marisediminitalea</taxon>
    </lineage>
</organism>
<feature type="transmembrane region" description="Helical" evidence="1">
    <location>
        <begin position="99"/>
        <end position="120"/>
    </location>
</feature>
<protein>
    <submittedName>
        <fullName evidence="2">Uncharacterized protein</fullName>
    </submittedName>
</protein>
<keyword evidence="1" id="KW-0472">Membrane</keyword>
<feature type="transmembrane region" description="Helical" evidence="1">
    <location>
        <begin position="12"/>
        <end position="36"/>
    </location>
</feature>
<feature type="transmembrane region" description="Helical" evidence="1">
    <location>
        <begin position="527"/>
        <end position="547"/>
    </location>
</feature>
<dbReference type="EMBL" id="FQWD01000003">
    <property type="protein sequence ID" value="SHG39953.1"/>
    <property type="molecule type" value="Genomic_DNA"/>
</dbReference>
<keyword evidence="3" id="KW-1185">Reference proteome</keyword>
<name>A0A1M5JIU5_9ALTE</name>
<dbReference type="AlphaFoldDB" id="A0A1M5JIU5"/>
<dbReference type="STRING" id="634436.SAMN05216361_2098"/>
<dbReference type="RefSeq" id="WP_073322026.1">
    <property type="nucleotide sequence ID" value="NZ_FQWD01000003.1"/>
</dbReference>
<gene>
    <name evidence="2" type="ORF">SAMN05216361_2098</name>
</gene>
<evidence type="ECO:0000313" key="3">
    <source>
        <dbReference type="Proteomes" id="UP000184520"/>
    </source>
</evidence>
<evidence type="ECO:0000256" key="1">
    <source>
        <dbReference type="SAM" id="Phobius"/>
    </source>
</evidence>
<accession>A0A1M5JIU5</accession>
<feature type="transmembrane region" description="Helical" evidence="1">
    <location>
        <begin position="559"/>
        <end position="581"/>
    </location>
</feature>
<evidence type="ECO:0000313" key="2">
    <source>
        <dbReference type="EMBL" id="SHG39953.1"/>
    </source>
</evidence>
<sequence length="851" mass="96150">MKHAVTVHLKILAILVLFAIYVSLELSLNILLIDMYAQPFELVLGEYHIAAERLELFGRTLSGFGLALFAVTLIPIRFFGVTQSESHTRPVISARGKWLLRPLAFLAIWALIIPSIRVLIDGVVDSQSSDAKLSAVRAIVYKEAYLAKAVSIEGFPEFDHIVADPDRRDLMVALIPSLAFFSNGFNTLIGNNIDSMANTFLLNKQEDDFIAEALPRIRRFDQQYEAQWQLYESASRAYLEAFRKENDHYAREQERLTLLNNANKHINSRWERYAVQLLEAGDFREDYTTNENIRDQYRNYRDQALSSRCNTACEEQAKRNFARYLTTLKFESGESFGISLQAEDVIFNKFVKSKYNLAAIFKRGRLRYLQETYGIPEEMTYEQYQQSDLMMSHLRDYIAGQGITLPVGWKTTDMQPLIDAIAAKYQGLAAAEWDKYLQAASYKMPEPGLPKPAFASHAIVTSAAREALGPYYLPAFTPSIAESRYKALWLDSQDNISFIKMITSTAATTAFSPGGSMFQLGRDAVKLAVIPPASIFASLLAVFLLFFKIGNYLWPRSKLYFGGALLAAVVLLVTPTVSALMQSNAYHNITTRFAQQVSQDNLYDNLLTSTFGYMLDIESGLYSQYRQVGVVREVRRAMLANTEQSTNDGETTSAQTAAPSPLRTFDNIFYDLLSFLPEKLGSGEIIKPFDANITVLKQDLNVGAYLGIYLEGDKVSEVKMPNFMQDTDFGLLAEQKYFYRPDWQSLASEFIENANSPDYWIKLANGDLAKESLVTKIERNMSDYLNTQGGLVTLLKSIQSQGYRNLILLQLGQANRYRCFVIGDIDALMITDSIQSNFVDYKELPNCKARI</sequence>
<keyword evidence="1" id="KW-0812">Transmembrane</keyword>
<feature type="transmembrane region" description="Helical" evidence="1">
    <location>
        <begin position="56"/>
        <end position="79"/>
    </location>
</feature>
<dbReference type="Proteomes" id="UP000184520">
    <property type="component" value="Unassembled WGS sequence"/>
</dbReference>
<dbReference type="OrthoDB" id="6379285at2"/>
<proteinExistence type="predicted"/>
<keyword evidence="1" id="KW-1133">Transmembrane helix</keyword>
<reference evidence="3" key="1">
    <citation type="submission" date="2016-11" db="EMBL/GenBank/DDBJ databases">
        <authorList>
            <person name="Varghese N."/>
            <person name="Submissions S."/>
        </authorList>
    </citation>
    <scope>NUCLEOTIDE SEQUENCE [LARGE SCALE GENOMIC DNA]</scope>
    <source>
        <strain evidence="3">CGMCC 1.8995</strain>
    </source>
</reference>